<dbReference type="SMART" id="SM00409">
    <property type="entry name" value="IG"/>
    <property type="match status" value="1"/>
</dbReference>
<dbReference type="AlphaFoldDB" id="A0A452GR71"/>
<dbReference type="PROSITE" id="PS50835">
    <property type="entry name" value="IG_LIKE"/>
    <property type="match status" value="1"/>
</dbReference>
<reference evidence="6" key="1">
    <citation type="journal article" date="2017" name="PLoS ONE">
        <title>The Agassiz's desert tortoise genome provides a resource for the conservation of a threatened species.</title>
        <authorList>
            <person name="Tollis M."/>
            <person name="DeNardo D.F."/>
            <person name="Cornelius J.A."/>
            <person name="Dolby G.A."/>
            <person name="Edwards T."/>
            <person name="Henen B.T."/>
            <person name="Karl A.E."/>
            <person name="Murphy R.W."/>
            <person name="Kusumi K."/>
        </authorList>
    </citation>
    <scope>NUCLEOTIDE SEQUENCE [LARGE SCALE GENOMIC DNA]</scope>
</reference>
<evidence type="ECO:0000256" key="3">
    <source>
        <dbReference type="ARBA" id="ARBA00043265"/>
    </source>
</evidence>
<dbReference type="InterPro" id="IPR003599">
    <property type="entry name" value="Ig_sub"/>
</dbReference>
<dbReference type="InterPro" id="IPR013106">
    <property type="entry name" value="Ig_V-set"/>
</dbReference>
<dbReference type="Proteomes" id="UP000291020">
    <property type="component" value="Unassembled WGS sequence"/>
</dbReference>
<dbReference type="InterPro" id="IPR007110">
    <property type="entry name" value="Ig-like_dom"/>
</dbReference>
<dbReference type="PANTHER" id="PTHR23266">
    <property type="entry name" value="IMMUNOGLOBULIN HEAVY CHAIN"/>
    <property type="match status" value="1"/>
</dbReference>
<dbReference type="InterPro" id="IPR036179">
    <property type="entry name" value="Ig-like_dom_sf"/>
</dbReference>
<dbReference type="Ensembl" id="ENSGAGT00000005228.1">
    <property type="protein sequence ID" value="ENSGAGP00000004459.1"/>
    <property type="gene ID" value="ENSGAGG00000003694.1"/>
</dbReference>
<feature type="domain" description="Ig-like" evidence="4">
    <location>
        <begin position="1"/>
        <end position="106"/>
    </location>
</feature>
<evidence type="ECO:0000256" key="1">
    <source>
        <dbReference type="ARBA" id="ARBA00022859"/>
    </source>
</evidence>
<dbReference type="InterPro" id="IPR013783">
    <property type="entry name" value="Ig-like_fold"/>
</dbReference>
<dbReference type="GO" id="GO:0005576">
    <property type="term" value="C:extracellular region"/>
    <property type="evidence" value="ECO:0007669"/>
    <property type="project" value="UniProtKB-ARBA"/>
</dbReference>
<keyword evidence="3" id="KW-1280">Immunoglobulin</keyword>
<dbReference type="SMART" id="SM00406">
    <property type="entry name" value="IGv"/>
    <property type="match status" value="1"/>
</dbReference>
<reference evidence="5" key="2">
    <citation type="submission" date="2025-08" db="UniProtKB">
        <authorList>
            <consortium name="Ensembl"/>
        </authorList>
    </citation>
    <scope>IDENTIFICATION</scope>
</reference>
<evidence type="ECO:0000259" key="4">
    <source>
        <dbReference type="PROSITE" id="PS50835"/>
    </source>
</evidence>
<dbReference type="GO" id="GO:0019814">
    <property type="term" value="C:immunoglobulin complex"/>
    <property type="evidence" value="ECO:0007669"/>
    <property type="project" value="UniProtKB-KW"/>
</dbReference>
<dbReference type="Pfam" id="PF07686">
    <property type="entry name" value="V-set"/>
    <property type="match status" value="1"/>
</dbReference>
<dbReference type="FunFam" id="2.60.40.10:FF:002198">
    <property type="entry name" value="Immunoglobulin heavy variable 5-2"/>
    <property type="match status" value="1"/>
</dbReference>
<name>A0A452GR71_9SAUR</name>
<proteinExistence type="predicted"/>
<reference evidence="5" key="3">
    <citation type="submission" date="2025-09" db="UniProtKB">
        <authorList>
            <consortium name="Ensembl"/>
        </authorList>
    </citation>
    <scope>IDENTIFICATION</scope>
</reference>
<evidence type="ECO:0000256" key="2">
    <source>
        <dbReference type="ARBA" id="ARBA00023130"/>
    </source>
</evidence>
<keyword evidence="2" id="KW-1064">Adaptive immunity</keyword>
<evidence type="ECO:0000313" key="5">
    <source>
        <dbReference type="Ensembl" id="ENSGAGP00000004459.1"/>
    </source>
</evidence>
<sequence>QVQLVESRGDVKKPGDSLCLSCKASRFTLSSYWMSWVRQAPGKGLEWIVEIHPSSTTISYAQPCKGCFAISRDNPNNLLYLQMTGLKPEDTARYHCMIETYKQNYHIWQMITFLQISYMAYLAATCVLVRDSYCHLIRVNCKERGRQSP</sequence>
<dbReference type="Gene3D" id="2.60.40.10">
    <property type="entry name" value="Immunoglobulins"/>
    <property type="match status" value="1"/>
</dbReference>
<dbReference type="SUPFAM" id="SSF48726">
    <property type="entry name" value="Immunoglobulin"/>
    <property type="match status" value="1"/>
</dbReference>
<accession>A0A452GR71</accession>
<organism evidence="5 6">
    <name type="scientific">Gopherus agassizii</name>
    <name type="common">Agassiz's desert tortoise</name>
    <dbReference type="NCBI Taxonomy" id="38772"/>
    <lineage>
        <taxon>Eukaryota</taxon>
        <taxon>Metazoa</taxon>
        <taxon>Chordata</taxon>
        <taxon>Craniata</taxon>
        <taxon>Vertebrata</taxon>
        <taxon>Euteleostomi</taxon>
        <taxon>Archelosauria</taxon>
        <taxon>Testudinata</taxon>
        <taxon>Testudines</taxon>
        <taxon>Cryptodira</taxon>
        <taxon>Durocryptodira</taxon>
        <taxon>Testudinoidea</taxon>
        <taxon>Testudinidae</taxon>
        <taxon>Gopherus</taxon>
    </lineage>
</organism>
<dbReference type="InterPro" id="IPR050199">
    <property type="entry name" value="IgHV"/>
</dbReference>
<evidence type="ECO:0000313" key="6">
    <source>
        <dbReference type="Proteomes" id="UP000291020"/>
    </source>
</evidence>
<protein>
    <recommendedName>
        <fullName evidence="4">Ig-like domain-containing protein</fullName>
    </recommendedName>
</protein>
<keyword evidence="1" id="KW-0391">Immunity</keyword>
<keyword evidence="6" id="KW-1185">Reference proteome</keyword>
<dbReference type="GO" id="GO:0002250">
    <property type="term" value="P:adaptive immune response"/>
    <property type="evidence" value="ECO:0007669"/>
    <property type="project" value="UniProtKB-KW"/>
</dbReference>